<feature type="compositionally biased region" description="Basic and acidic residues" evidence="7">
    <location>
        <begin position="1478"/>
        <end position="1497"/>
    </location>
</feature>
<keyword evidence="1" id="KW-0596">Phosphopantetheine</keyword>
<keyword evidence="4" id="KW-0276">Fatty acid metabolism</keyword>
<keyword evidence="3" id="KW-0808">Transferase</keyword>
<dbReference type="GO" id="GO:0004312">
    <property type="term" value="F:fatty acid synthase activity"/>
    <property type="evidence" value="ECO:0007669"/>
    <property type="project" value="TreeGrafter"/>
</dbReference>
<keyword evidence="6" id="KW-0511">Multifunctional enzyme</keyword>
<dbReference type="EMBL" id="JALAQA010000006">
    <property type="protein sequence ID" value="MCY8510395.1"/>
    <property type="molecule type" value="Genomic_DNA"/>
</dbReference>
<accession>A0AAP3CTI5</accession>
<dbReference type="SMART" id="SM00827">
    <property type="entry name" value="PKS_AT"/>
    <property type="match status" value="1"/>
</dbReference>
<feature type="domain" description="Carrier" evidence="9">
    <location>
        <begin position="1397"/>
        <end position="1475"/>
    </location>
</feature>
<dbReference type="Gene3D" id="3.40.50.720">
    <property type="entry name" value="NAD(P)-binding Rossmann-like Domain"/>
    <property type="match status" value="1"/>
</dbReference>
<dbReference type="Pfam" id="PF02801">
    <property type="entry name" value="Ketoacyl-synt_C"/>
    <property type="match status" value="1"/>
</dbReference>
<dbReference type="Pfam" id="PF00698">
    <property type="entry name" value="Acyl_transf_1"/>
    <property type="match status" value="1"/>
</dbReference>
<sequence>MSKTTGLEIAIIGMACRFPGARNIEEFWENLKTGTESITFFSKEELMEAGVPEEQLDHKDYVRAKGKVDRHDHFDAAFFGYSQREAEVMDPQVRMFHEVAWESLENAGYNPENYSQPIGLFGAASANLYWQASSMLLRSSSSSEQFAAVQLTDKDFMNTQVSYKLNLKGPSIAVDTACSSSLTAVHLASRALLTGDCKMALAGGVTVTCPHKKGYMYQEGMIMSPDGHCRTFDAEAKGTVGGEGCGVVVLKTLKQALKDQDHIYAVIKGSAYNNDGSRKVGFTAPSIEGQADVIKKALNISRVEPESISYIEAHGTGTSLGDPVEIEALKQAFQTDKKQYCAIGSVKTNIGHLDSAAGIAGLIKTALSLKARTLPPSLHYQKPNPKIDFENSPFYVSASAKKWTTSAQVLRAGVSSFGIGGTNVHVVMEEPPLKERCYKDQEESLMLVSARSQKAAVKAVDQVKQFIKENKEVPLQDISYTLQEGRQHFQYRQAFTAGPLGITSGMSKPSLALEKPAVVFMFSGQGSQYVNMGKQLFDTELIFHEELQRCFTILQSEEGINISSVMFPADEAESAEAERLIHQTSYTQPILFSFEYALASLLIKKGVKPQYMIGHSIGEIAAACLSGVCSLEDALHMVAVRGRLMQDMPEGEMLSVALPCRETEMELTAGVELSASNSSGLSVVSGRREPINALAASLQKKGVAIQHLKTSHAFHSSMMEPAASRFVDCLQDMELQANGIPFISNVTGDWIKGEQAADPHYWASHIMKKVDFDSGLNTLLQMDNVVFVEIGPGNTLTQFVRKHKSFTDRHAAVNIIRHPKEASSDRTYLLNSIGKIWAHGTSFSWEHFRQDDSYERVPLPTYPFEHQIFPDPQPSQGSMEEKIKKELKLSATSDEQQLPFDKWFSIPIWERTEPAIKTRTHKGKQILIFEQNSNVSQYLLKQQAEAVSVLPGDCFSEIDRNTFTVNHRETSHLQKLLDVLKIRGFVPDEILCMWMQDSDHCDPDIAEHTLAGYLPLLGLVRLLAESNKRMNITAVTNQAHDVTGMEDLQPHQAALTGVCLTIPQEYKQISCKTVDLCPHPRHGQSGWAEIISYELTKEDDQPVVAYRGNSRWIRRAKQAVKQDEMDMTDTLRYKGVYFITGGLGGIGLSLASYLAEKVQAKLVLLSRTSLQDMEEAENGTAESRKLKAVAELEKLGSEVLVLQADVSDEAELQNALQKAEYRFGQDIHGVIHAAGVPDGKVIQARAPDDEWHMAKAKIAGTALLRKAFRDKHPDFFLLCSSLVSFLGAGGQVGYAAANAFLDSFAHACRKEGENMIAVNWDRWEQVGMSHESETAAILSKIVNTDEQNKGILPALGANAFRKALQLNYPQVLISLQDVHKRIEDSYVKKDGQNAEPVLTKERLDTLEERLMDIFKDYFHFETDVNINFFELGASSLDLLQVSGRIKAELGVDIPVVMMYSHPTVAALTQAVKSQQSGDELHKKGIEPDRQKVINEGKNRRKQRMRRK</sequence>
<dbReference type="InterPro" id="IPR036736">
    <property type="entry name" value="ACP-like_sf"/>
</dbReference>
<gene>
    <name evidence="11" type="ORF">MOD07_12625</name>
</gene>
<dbReference type="PROSITE" id="PS00012">
    <property type="entry name" value="PHOSPHOPANTETHEINE"/>
    <property type="match status" value="1"/>
</dbReference>
<evidence type="ECO:0000259" key="9">
    <source>
        <dbReference type="PROSITE" id="PS50075"/>
    </source>
</evidence>
<dbReference type="SMART" id="SM00823">
    <property type="entry name" value="PKS_PP"/>
    <property type="match status" value="1"/>
</dbReference>
<dbReference type="InterPro" id="IPR014043">
    <property type="entry name" value="Acyl_transferase_dom"/>
</dbReference>
<dbReference type="InterPro" id="IPR020841">
    <property type="entry name" value="PKS_Beta-ketoAc_synthase_dom"/>
</dbReference>
<keyword evidence="5" id="KW-0443">Lipid metabolism</keyword>
<comment type="caution">
    <text evidence="11">The sequence shown here is derived from an EMBL/GenBank/DDBJ whole genome shotgun (WGS) entry which is preliminary data.</text>
</comment>
<evidence type="ECO:0000256" key="5">
    <source>
        <dbReference type="ARBA" id="ARBA00023098"/>
    </source>
</evidence>
<dbReference type="InterPro" id="IPR032821">
    <property type="entry name" value="PKS_assoc"/>
</dbReference>
<dbReference type="InterPro" id="IPR016035">
    <property type="entry name" value="Acyl_Trfase/lysoPLipase"/>
</dbReference>
<evidence type="ECO:0000256" key="7">
    <source>
        <dbReference type="SAM" id="MobiDB-lite"/>
    </source>
</evidence>
<dbReference type="GO" id="GO:0006633">
    <property type="term" value="P:fatty acid biosynthetic process"/>
    <property type="evidence" value="ECO:0007669"/>
    <property type="project" value="InterPro"/>
</dbReference>
<evidence type="ECO:0000256" key="3">
    <source>
        <dbReference type="ARBA" id="ARBA00022679"/>
    </source>
</evidence>
<dbReference type="GO" id="GO:0031177">
    <property type="term" value="F:phosphopantetheine binding"/>
    <property type="evidence" value="ECO:0007669"/>
    <property type="project" value="InterPro"/>
</dbReference>
<dbReference type="InterPro" id="IPR057326">
    <property type="entry name" value="KR_dom"/>
</dbReference>
<dbReference type="GO" id="GO:0004315">
    <property type="term" value="F:3-oxoacyl-[acyl-carrier-protein] synthase activity"/>
    <property type="evidence" value="ECO:0007669"/>
    <property type="project" value="InterPro"/>
</dbReference>
<dbReference type="SMART" id="SM00825">
    <property type="entry name" value="PKS_KS"/>
    <property type="match status" value="1"/>
</dbReference>
<dbReference type="InterPro" id="IPR016039">
    <property type="entry name" value="Thiolase-like"/>
</dbReference>
<evidence type="ECO:0000256" key="1">
    <source>
        <dbReference type="ARBA" id="ARBA00022450"/>
    </source>
</evidence>
<keyword evidence="8" id="KW-1133">Transmembrane helix</keyword>
<feature type="compositionally biased region" description="Basic residues" evidence="7">
    <location>
        <begin position="1498"/>
        <end position="1507"/>
    </location>
</feature>
<dbReference type="PANTHER" id="PTHR43775:SF51">
    <property type="entry name" value="INACTIVE PHENOLPHTHIOCEROL SYNTHESIS POLYKETIDE SYNTHASE TYPE I PKS1-RELATED"/>
    <property type="match status" value="1"/>
</dbReference>
<dbReference type="Gene3D" id="1.10.1200.10">
    <property type="entry name" value="ACP-like"/>
    <property type="match status" value="1"/>
</dbReference>
<keyword evidence="2" id="KW-0597">Phosphoprotein</keyword>
<feature type="domain" description="Ketosynthase family 3 (KS3)" evidence="10">
    <location>
        <begin position="6"/>
        <end position="430"/>
    </location>
</feature>
<dbReference type="PANTHER" id="PTHR43775">
    <property type="entry name" value="FATTY ACID SYNTHASE"/>
    <property type="match status" value="1"/>
</dbReference>
<dbReference type="CDD" id="cd00833">
    <property type="entry name" value="PKS"/>
    <property type="match status" value="1"/>
</dbReference>
<dbReference type="CDD" id="cd08953">
    <property type="entry name" value="KR_2_SDR_x"/>
    <property type="match status" value="1"/>
</dbReference>
<reference evidence="11" key="1">
    <citation type="submission" date="2022-02" db="EMBL/GenBank/DDBJ databases">
        <title>Crop Bioprotection Bacillus Genome Sequencing.</title>
        <authorList>
            <person name="Dunlap C."/>
        </authorList>
    </citation>
    <scope>NUCLEOTIDE SEQUENCE</scope>
    <source>
        <strain evidence="11">CK3O2B-54A</strain>
    </source>
</reference>
<feature type="transmembrane region" description="Helical" evidence="8">
    <location>
        <begin position="1275"/>
        <end position="1297"/>
    </location>
</feature>
<proteinExistence type="predicted"/>
<dbReference type="PROSITE" id="PS50075">
    <property type="entry name" value="CARRIER"/>
    <property type="match status" value="1"/>
</dbReference>
<dbReference type="Gene3D" id="3.30.70.3290">
    <property type="match status" value="1"/>
</dbReference>
<dbReference type="PROSITE" id="PS00606">
    <property type="entry name" value="KS3_1"/>
    <property type="match status" value="1"/>
</dbReference>
<organism evidence="11 12">
    <name type="scientific">Bacillus mojavensis</name>
    <dbReference type="NCBI Taxonomy" id="72360"/>
    <lineage>
        <taxon>Bacteria</taxon>
        <taxon>Bacillati</taxon>
        <taxon>Bacillota</taxon>
        <taxon>Bacilli</taxon>
        <taxon>Bacillales</taxon>
        <taxon>Bacillaceae</taxon>
        <taxon>Bacillus</taxon>
    </lineage>
</organism>
<keyword evidence="8" id="KW-0812">Transmembrane</keyword>
<dbReference type="Pfam" id="PF00109">
    <property type="entry name" value="ketoacyl-synt"/>
    <property type="match status" value="1"/>
</dbReference>
<protein>
    <submittedName>
        <fullName evidence="11">Type I polyketide synthase</fullName>
    </submittedName>
</protein>
<dbReference type="InterPro" id="IPR018201">
    <property type="entry name" value="Ketoacyl_synth_AS"/>
</dbReference>
<dbReference type="InterPro" id="IPR006162">
    <property type="entry name" value="Ppantetheine_attach_site"/>
</dbReference>
<dbReference type="Gene3D" id="3.40.47.10">
    <property type="match status" value="1"/>
</dbReference>
<dbReference type="Gene3D" id="3.40.366.10">
    <property type="entry name" value="Malonyl-Coenzyme A Acyl Carrier Protein, domain 2"/>
    <property type="match status" value="1"/>
</dbReference>
<dbReference type="InterPro" id="IPR014031">
    <property type="entry name" value="Ketoacyl_synth_C"/>
</dbReference>
<feature type="transmembrane region" description="Helical" evidence="8">
    <location>
        <begin position="1135"/>
        <end position="1155"/>
    </location>
</feature>
<dbReference type="Pfam" id="PF08659">
    <property type="entry name" value="KR"/>
    <property type="match status" value="1"/>
</dbReference>
<name>A0AAP3CTI5_BACMO</name>
<dbReference type="SUPFAM" id="SSF52151">
    <property type="entry name" value="FabD/lysophospholipase-like"/>
    <property type="match status" value="1"/>
</dbReference>
<dbReference type="InterPro" id="IPR020806">
    <property type="entry name" value="PKS_PP-bd"/>
</dbReference>
<dbReference type="InterPro" id="IPR001227">
    <property type="entry name" value="Ac_transferase_dom_sf"/>
</dbReference>
<dbReference type="SUPFAM" id="SSF53901">
    <property type="entry name" value="Thiolase-like"/>
    <property type="match status" value="1"/>
</dbReference>
<keyword evidence="8" id="KW-0472">Membrane</keyword>
<evidence type="ECO:0000256" key="8">
    <source>
        <dbReference type="SAM" id="Phobius"/>
    </source>
</evidence>
<evidence type="ECO:0000259" key="10">
    <source>
        <dbReference type="PROSITE" id="PS52004"/>
    </source>
</evidence>
<evidence type="ECO:0000313" key="12">
    <source>
        <dbReference type="Proteomes" id="UP001075387"/>
    </source>
</evidence>
<dbReference type="InterPro" id="IPR014030">
    <property type="entry name" value="Ketoacyl_synth_N"/>
</dbReference>
<dbReference type="InterPro" id="IPR036291">
    <property type="entry name" value="NAD(P)-bd_dom_sf"/>
</dbReference>
<evidence type="ECO:0000313" key="11">
    <source>
        <dbReference type="EMBL" id="MCY8510395.1"/>
    </source>
</evidence>
<evidence type="ECO:0000256" key="2">
    <source>
        <dbReference type="ARBA" id="ARBA00022553"/>
    </source>
</evidence>
<dbReference type="InterPro" id="IPR050091">
    <property type="entry name" value="PKS_NRPS_Biosynth_Enz"/>
</dbReference>
<evidence type="ECO:0000256" key="4">
    <source>
        <dbReference type="ARBA" id="ARBA00022832"/>
    </source>
</evidence>
<dbReference type="PROSITE" id="PS52004">
    <property type="entry name" value="KS3_2"/>
    <property type="match status" value="1"/>
</dbReference>
<dbReference type="Gene3D" id="3.30.70.250">
    <property type="entry name" value="Malonyl-CoA ACP transacylase, ACP-binding"/>
    <property type="match status" value="1"/>
</dbReference>
<dbReference type="Pfam" id="PF00550">
    <property type="entry name" value="PP-binding"/>
    <property type="match status" value="1"/>
</dbReference>
<dbReference type="InterPro" id="IPR049490">
    <property type="entry name" value="C883_1060-like_KR_N"/>
</dbReference>
<evidence type="ECO:0000256" key="6">
    <source>
        <dbReference type="ARBA" id="ARBA00023268"/>
    </source>
</evidence>
<dbReference type="FunFam" id="3.40.47.10:FF:000042">
    <property type="entry name" value="Polyketide synthase Pks13"/>
    <property type="match status" value="1"/>
</dbReference>
<dbReference type="Pfam" id="PF16197">
    <property type="entry name" value="KAsynt_C_assoc"/>
    <property type="match status" value="1"/>
</dbReference>
<dbReference type="SMART" id="SM00822">
    <property type="entry name" value="PKS_KR"/>
    <property type="match status" value="1"/>
</dbReference>
<dbReference type="Proteomes" id="UP001075387">
    <property type="component" value="Unassembled WGS sequence"/>
</dbReference>
<dbReference type="SUPFAM" id="SSF47336">
    <property type="entry name" value="ACP-like"/>
    <property type="match status" value="1"/>
</dbReference>
<dbReference type="SUPFAM" id="SSF51735">
    <property type="entry name" value="NAD(P)-binding Rossmann-fold domains"/>
    <property type="match status" value="2"/>
</dbReference>
<feature type="region of interest" description="Disordered" evidence="7">
    <location>
        <begin position="1475"/>
        <end position="1507"/>
    </location>
</feature>
<dbReference type="InterPro" id="IPR013968">
    <property type="entry name" value="PKS_KR"/>
</dbReference>
<dbReference type="Pfam" id="PF21394">
    <property type="entry name" value="Beta-ketacyl_N"/>
    <property type="match status" value="1"/>
</dbReference>
<dbReference type="InterPro" id="IPR009081">
    <property type="entry name" value="PP-bd_ACP"/>
</dbReference>
<dbReference type="RefSeq" id="WP_268446536.1">
    <property type="nucleotide sequence ID" value="NZ_JALANC010000005.1"/>
</dbReference>